<dbReference type="SMART" id="SM00220">
    <property type="entry name" value="S_TKc"/>
    <property type="match status" value="1"/>
</dbReference>
<dbReference type="Pfam" id="PF00069">
    <property type="entry name" value="Pkinase"/>
    <property type="match status" value="1"/>
</dbReference>
<dbReference type="PROSITE" id="PS50011">
    <property type="entry name" value="PROTEIN_KINASE_DOM"/>
    <property type="match status" value="1"/>
</dbReference>
<accession>A0A9P1DGC0</accession>
<dbReference type="AlphaFoldDB" id="A0A9P1DGC0"/>
<dbReference type="Proteomes" id="UP001152797">
    <property type="component" value="Unassembled WGS sequence"/>
</dbReference>
<reference evidence="3" key="1">
    <citation type="submission" date="2022-10" db="EMBL/GenBank/DDBJ databases">
        <authorList>
            <person name="Chen Y."/>
            <person name="Dougan E. K."/>
            <person name="Chan C."/>
            <person name="Rhodes N."/>
            <person name="Thang M."/>
        </authorList>
    </citation>
    <scope>NUCLEOTIDE SEQUENCE</scope>
</reference>
<dbReference type="CDD" id="cd00180">
    <property type="entry name" value="PKc"/>
    <property type="match status" value="1"/>
</dbReference>
<proteinExistence type="predicted"/>
<dbReference type="Gene3D" id="1.10.510.10">
    <property type="entry name" value="Transferase(Phosphotransferase) domain 1"/>
    <property type="match status" value="1"/>
</dbReference>
<dbReference type="GO" id="GO:0010506">
    <property type="term" value="P:regulation of autophagy"/>
    <property type="evidence" value="ECO:0007669"/>
    <property type="project" value="InterPro"/>
</dbReference>
<dbReference type="EMBL" id="CAMXCT020004482">
    <property type="protein sequence ID" value="CAL1162652.1"/>
    <property type="molecule type" value="Genomic_DNA"/>
</dbReference>
<dbReference type="PANTHER" id="PTHR24348:SF71">
    <property type="entry name" value="PROTEIN KINASE DOMAIN-CONTAINING PROTEIN"/>
    <property type="match status" value="1"/>
</dbReference>
<name>A0A9P1DGC0_9DINO</name>
<evidence type="ECO:0000256" key="1">
    <source>
        <dbReference type="SAM" id="MobiDB-lite"/>
    </source>
</evidence>
<dbReference type="InterPro" id="IPR000719">
    <property type="entry name" value="Prot_kinase_dom"/>
</dbReference>
<evidence type="ECO:0000313" key="5">
    <source>
        <dbReference type="Proteomes" id="UP001152797"/>
    </source>
</evidence>
<feature type="region of interest" description="Disordered" evidence="1">
    <location>
        <begin position="329"/>
        <end position="355"/>
    </location>
</feature>
<dbReference type="GO" id="GO:0005524">
    <property type="term" value="F:ATP binding"/>
    <property type="evidence" value="ECO:0007669"/>
    <property type="project" value="InterPro"/>
</dbReference>
<organism evidence="3">
    <name type="scientific">Cladocopium goreaui</name>
    <dbReference type="NCBI Taxonomy" id="2562237"/>
    <lineage>
        <taxon>Eukaryota</taxon>
        <taxon>Sar</taxon>
        <taxon>Alveolata</taxon>
        <taxon>Dinophyceae</taxon>
        <taxon>Suessiales</taxon>
        <taxon>Symbiodiniaceae</taxon>
        <taxon>Cladocopium</taxon>
    </lineage>
</organism>
<gene>
    <name evidence="3" type="ORF">C1SCF055_LOCUS34648</name>
</gene>
<dbReference type="PANTHER" id="PTHR24348">
    <property type="entry name" value="SERINE/THREONINE-PROTEIN KINASE UNC-51-RELATED"/>
    <property type="match status" value="1"/>
</dbReference>
<dbReference type="InterPro" id="IPR008271">
    <property type="entry name" value="Ser/Thr_kinase_AS"/>
</dbReference>
<dbReference type="GO" id="GO:0004674">
    <property type="term" value="F:protein serine/threonine kinase activity"/>
    <property type="evidence" value="ECO:0007669"/>
    <property type="project" value="InterPro"/>
</dbReference>
<evidence type="ECO:0000313" key="4">
    <source>
        <dbReference type="EMBL" id="CAL4796589.1"/>
    </source>
</evidence>
<feature type="domain" description="Protein kinase" evidence="2">
    <location>
        <begin position="83"/>
        <end position="306"/>
    </location>
</feature>
<dbReference type="GO" id="GO:0005737">
    <property type="term" value="C:cytoplasm"/>
    <property type="evidence" value="ECO:0007669"/>
    <property type="project" value="TreeGrafter"/>
</dbReference>
<reference evidence="4 5" key="2">
    <citation type="submission" date="2024-05" db="EMBL/GenBank/DDBJ databases">
        <authorList>
            <person name="Chen Y."/>
            <person name="Shah S."/>
            <person name="Dougan E. K."/>
            <person name="Thang M."/>
            <person name="Chan C."/>
        </authorList>
    </citation>
    <scope>NUCLEOTIDE SEQUENCE [LARGE SCALE GENOMIC DNA]</scope>
</reference>
<dbReference type="SUPFAM" id="SSF56112">
    <property type="entry name" value="Protein kinase-like (PK-like)"/>
    <property type="match status" value="1"/>
</dbReference>
<protein>
    <submittedName>
        <fullName evidence="4">Sperm motility kinase 2B</fullName>
    </submittedName>
</protein>
<dbReference type="InterPro" id="IPR011009">
    <property type="entry name" value="Kinase-like_dom_sf"/>
</dbReference>
<evidence type="ECO:0000259" key="2">
    <source>
        <dbReference type="PROSITE" id="PS50011"/>
    </source>
</evidence>
<dbReference type="EMBL" id="CAMXCT010004482">
    <property type="protein sequence ID" value="CAI4009277.1"/>
    <property type="molecule type" value="Genomic_DNA"/>
</dbReference>
<evidence type="ECO:0000313" key="3">
    <source>
        <dbReference type="EMBL" id="CAI4009277.1"/>
    </source>
</evidence>
<keyword evidence="4" id="KW-0418">Kinase</keyword>
<keyword evidence="4" id="KW-0808">Transferase</keyword>
<sequence length="396" mass="43785">MGCGAAHRLQPVSQDVIVQSVKHSHVGSWRTTPKVQEELTEAGYTKAVELPKHRSDTGQLSLRGKEEPAVARGGLRILQLDDFDLLDLLDETPMSAVFRLRHRRTGLTLAGKRIRKGCEVHQSGDYLNEVKMLQLCKSPYIVTLHGVCDSGTDFWTVLELCSGGRMEPWLRRFPNTARTVVLQLIEAVKYLHSKLVCHLDLKPDNVLLSGTGDIRLCDFVTSVQLSDAQQQMMGKCGTPQFRAPEVECGGAYNGLKADVFSLGRTLQVAQETPTKQAWPELVELIPHMLQLEPLQRPGVMEIHSFLTGGSQSVLKIDWSALGSVRCDEAQPRKAPVRMGPRGGRNATQQSSAPSKACGSNYCQRLGACICHDRVPTCATIMSPQERRAQLRRCNTP</sequence>
<dbReference type="InterPro" id="IPR045269">
    <property type="entry name" value="Atg1-like"/>
</dbReference>
<dbReference type="PROSITE" id="PS00108">
    <property type="entry name" value="PROTEIN_KINASE_ST"/>
    <property type="match status" value="1"/>
</dbReference>
<dbReference type="OrthoDB" id="425738at2759"/>
<keyword evidence="5" id="KW-1185">Reference proteome</keyword>
<comment type="caution">
    <text evidence="3">The sequence shown here is derived from an EMBL/GenBank/DDBJ whole genome shotgun (WGS) entry which is preliminary data.</text>
</comment>
<dbReference type="EMBL" id="CAMXCT030004482">
    <property type="protein sequence ID" value="CAL4796589.1"/>
    <property type="molecule type" value="Genomic_DNA"/>
</dbReference>